<sequence>MKCDDILPIDMFIYFSYRLSPSPTSPSNTAGNIITQTHTMANNSEHTLFRFLKTALQTHRRFLSGTLTRAEAPVYVIGNPSADLDSIISAITYSYFANNTDRHHVPLINLPNVPSGSELHRLRPEFVKALWLSTHPPARGEQPWEETPESAGAILHDHILTVADFNAHMEENGKVNEKYQISADAVLVDWNALPNDTPDGQKGKGSLDGLPTVEFNVIGCVDHHQDDGFLRPGIQPKVIKKSGSCASLVIHTLNKRGIWSEGRAEDSHTPRMAAEEQVASLAITPVLIDTTNLTAKDKVTQFDIQAVDFLTPKFNKDATDKDKLYAQVLEAKQNSLELLTVDEILDRDYKQWTETSPREPGTPLNIGFCSMVRSIPWVVRKAGSPQEFLDAVYKFASKRELGIVVVMAAFSSSDDRFHRELFVCALDEGLAVDALKNFVKQSSSQLGLEEWSSLDGDGVAINDFLNSDGTHKWRHIWTATDITKSRKQVAPMMREAVTSLR</sequence>
<protein>
    <recommendedName>
        <fullName evidence="1">DHHA2 domain-containing protein</fullName>
    </recommendedName>
</protein>
<dbReference type="GO" id="GO:0004309">
    <property type="term" value="F:exopolyphosphatase activity"/>
    <property type="evidence" value="ECO:0007669"/>
    <property type="project" value="TreeGrafter"/>
</dbReference>
<dbReference type="SMART" id="SM01131">
    <property type="entry name" value="DHHA2"/>
    <property type="match status" value="1"/>
</dbReference>
<gene>
    <name evidence="2" type="ORF">BDV34DRAFT_12990</name>
</gene>
<feature type="domain" description="DHHA2" evidence="1">
    <location>
        <begin position="325"/>
        <end position="497"/>
    </location>
</feature>
<dbReference type="SUPFAM" id="SSF64182">
    <property type="entry name" value="DHH phosphoesterases"/>
    <property type="match status" value="1"/>
</dbReference>
<reference evidence="2 3" key="1">
    <citation type="submission" date="2019-04" db="EMBL/GenBank/DDBJ databases">
        <title>Fungal friends and foes A comparative genomics study of 23 Aspergillus species from section Flavi.</title>
        <authorList>
            <consortium name="DOE Joint Genome Institute"/>
            <person name="Kjaerbolling I."/>
            <person name="Vesth T.C."/>
            <person name="Frisvad J.C."/>
            <person name="Nybo J.L."/>
            <person name="Theobald S."/>
            <person name="Kildgaard S."/>
            <person name="Petersen T.I."/>
            <person name="Kuo A."/>
            <person name="Sato A."/>
            <person name="Lyhne E.K."/>
            <person name="Kogle M.E."/>
            <person name="Wiebenga A."/>
            <person name="Kun R.S."/>
            <person name="Lubbers R.J."/>
            <person name="Makela M.R."/>
            <person name="Barry K."/>
            <person name="Chovatia M."/>
            <person name="Clum A."/>
            <person name="Daum C."/>
            <person name="Haridas S."/>
            <person name="He G."/>
            <person name="LaButti K."/>
            <person name="Lipzen A."/>
            <person name="Mondo S."/>
            <person name="Pangilinan J."/>
            <person name="Riley R."/>
            <person name="Salamov A."/>
            <person name="Simmons B.A."/>
            <person name="Magnuson J.K."/>
            <person name="Henrissat B."/>
            <person name="Mortensen U.H."/>
            <person name="Larsen T.O."/>
            <person name="De vries R.P."/>
            <person name="Grigoriev I.V."/>
            <person name="Machida M."/>
            <person name="Baker S.E."/>
            <person name="Andersen M.R."/>
        </authorList>
    </citation>
    <scope>NUCLEOTIDE SEQUENCE [LARGE SCALE GENOMIC DNA]</scope>
    <source>
        <strain evidence="2 3">CBS 117618</strain>
    </source>
</reference>
<keyword evidence="3" id="KW-1185">Reference proteome</keyword>
<proteinExistence type="predicted"/>
<organism evidence="2 3">
    <name type="scientific">Aspergillus parasiticus</name>
    <dbReference type="NCBI Taxonomy" id="5067"/>
    <lineage>
        <taxon>Eukaryota</taxon>
        <taxon>Fungi</taxon>
        <taxon>Dikarya</taxon>
        <taxon>Ascomycota</taxon>
        <taxon>Pezizomycotina</taxon>
        <taxon>Eurotiomycetes</taxon>
        <taxon>Eurotiomycetidae</taxon>
        <taxon>Eurotiales</taxon>
        <taxon>Aspergillaceae</taxon>
        <taxon>Aspergillus</taxon>
        <taxon>Aspergillus subgen. Circumdati</taxon>
    </lineage>
</organism>
<name>A0A5N6D664_ASPPA</name>
<dbReference type="Gene3D" id="3.10.310.20">
    <property type="entry name" value="DHHA2 domain"/>
    <property type="match status" value="1"/>
</dbReference>
<dbReference type="Proteomes" id="UP000326532">
    <property type="component" value="Unassembled WGS sequence"/>
</dbReference>
<dbReference type="VEuPathDB" id="FungiDB:BDV34DRAFT_12990"/>
<dbReference type="GO" id="GO:0005737">
    <property type="term" value="C:cytoplasm"/>
    <property type="evidence" value="ECO:0007669"/>
    <property type="project" value="InterPro"/>
</dbReference>
<dbReference type="InterPro" id="IPR004097">
    <property type="entry name" value="DHHA2"/>
</dbReference>
<dbReference type="Gene3D" id="3.90.1640.10">
    <property type="entry name" value="inorganic pyrophosphatase (n-terminal core)"/>
    <property type="match status" value="1"/>
</dbReference>
<dbReference type="OMA" id="DYKDWTE"/>
<dbReference type="Pfam" id="PF02833">
    <property type="entry name" value="DHHA2"/>
    <property type="match status" value="1"/>
</dbReference>
<evidence type="ECO:0000313" key="3">
    <source>
        <dbReference type="Proteomes" id="UP000326532"/>
    </source>
</evidence>
<evidence type="ECO:0000259" key="1">
    <source>
        <dbReference type="SMART" id="SM01131"/>
    </source>
</evidence>
<dbReference type="InterPro" id="IPR038763">
    <property type="entry name" value="DHH_sf"/>
</dbReference>
<dbReference type="InterPro" id="IPR038222">
    <property type="entry name" value="DHHA2_dom_sf"/>
</dbReference>
<dbReference type="AlphaFoldDB" id="A0A5N6D664"/>
<dbReference type="EMBL" id="ML735041">
    <property type="protein sequence ID" value="KAB8200518.1"/>
    <property type="molecule type" value="Genomic_DNA"/>
</dbReference>
<accession>A0A5N6D664</accession>
<dbReference type="PANTHER" id="PTHR12112">
    <property type="entry name" value="BNIP - RELATED"/>
    <property type="match status" value="1"/>
</dbReference>
<evidence type="ECO:0000313" key="2">
    <source>
        <dbReference type="EMBL" id="KAB8200518.1"/>
    </source>
</evidence>
<dbReference type="PANTHER" id="PTHR12112:SF39">
    <property type="entry name" value="EG:152A3.5 PROTEIN (FBGN0003116_PN PROTEIN)"/>
    <property type="match status" value="1"/>
</dbReference>